<proteinExistence type="predicted"/>
<gene>
    <name evidence="2" type="ORF">BOKJ2_LOCUS7124</name>
</gene>
<evidence type="ECO:0000313" key="3">
    <source>
        <dbReference type="Proteomes" id="UP000614601"/>
    </source>
</evidence>
<accession>A0A811KQC0</accession>
<dbReference type="EMBL" id="CAJFDH010000003">
    <property type="protein sequence ID" value="CAD5217511.1"/>
    <property type="molecule type" value="Genomic_DNA"/>
</dbReference>
<keyword evidence="1" id="KW-0732">Signal</keyword>
<keyword evidence="3" id="KW-1185">Reference proteome</keyword>
<protein>
    <recommendedName>
        <fullName evidence="4">EB domain-containing protein</fullName>
    </recommendedName>
</protein>
<dbReference type="Proteomes" id="UP000783686">
    <property type="component" value="Unassembled WGS sequence"/>
</dbReference>
<sequence>MQKLLLLYSAFLCRVWSVWYINQPVQTIIKENCLYECDTTIDCPNGLSCFQASQNSKGCCLNILKPNQTGCFLDEQCTRACSTSYCKKNDDTIGRCACRPGFNFLFGKCWKDCPYFASRKVQMDAVDEDETQCLLNSNDLDFELIGSNRWRRSLEYC</sequence>
<organism evidence="2 3">
    <name type="scientific">Bursaphelenchus okinawaensis</name>
    <dbReference type="NCBI Taxonomy" id="465554"/>
    <lineage>
        <taxon>Eukaryota</taxon>
        <taxon>Metazoa</taxon>
        <taxon>Ecdysozoa</taxon>
        <taxon>Nematoda</taxon>
        <taxon>Chromadorea</taxon>
        <taxon>Rhabditida</taxon>
        <taxon>Tylenchina</taxon>
        <taxon>Tylenchomorpha</taxon>
        <taxon>Aphelenchoidea</taxon>
        <taxon>Aphelenchoididae</taxon>
        <taxon>Bursaphelenchus</taxon>
    </lineage>
</organism>
<comment type="caution">
    <text evidence="2">The sequence shown here is derived from an EMBL/GenBank/DDBJ whole genome shotgun (WGS) entry which is preliminary data.</text>
</comment>
<evidence type="ECO:0000256" key="1">
    <source>
        <dbReference type="SAM" id="SignalP"/>
    </source>
</evidence>
<feature type="signal peptide" evidence="1">
    <location>
        <begin position="1"/>
        <end position="17"/>
    </location>
</feature>
<dbReference type="OrthoDB" id="5867870at2759"/>
<dbReference type="AlphaFoldDB" id="A0A811KQC0"/>
<dbReference type="Proteomes" id="UP000614601">
    <property type="component" value="Unassembled WGS sequence"/>
</dbReference>
<evidence type="ECO:0000313" key="2">
    <source>
        <dbReference type="EMBL" id="CAD5217511.1"/>
    </source>
</evidence>
<dbReference type="EMBL" id="CAJFCW020000003">
    <property type="protein sequence ID" value="CAG9107925.1"/>
    <property type="molecule type" value="Genomic_DNA"/>
</dbReference>
<reference evidence="2" key="1">
    <citation type="submission" date="2020-09" db="EMBL/GenBank/DDBJ databases">
        <authorList>
            <person name="Kikuchi T."/>
        </authorList>
    </citation>
    <scope>NUCLEOTIDE SEQUENCE</scope>
    <source>
        <strain evidence="2">SH1</strain>
    </source>
</reference>
<name>A0A811KQC0_9BILA</name>
<feature type="chain" id="PRO_5036408381" description="EB domain-containing protein" evidence="1">
    <location>
        <begin position="18"/>
        <end position="157"/>
    </location>
</feature>
<evidence type="ECO:0008006" key="4">
    <source>
        <dbReference type="Google" id="ProtNLM"/>
    </source>
</evidence>